<dbReference type="InterPro" id="IPR051499">
    <property type="entry name" value="Phosducin-like_reg"/>
</dbReference>
<dbReference type="SUPFAM" id="SSF52833">
    <property type="entry name" value="Thioredoxin-like"/>
    <property type="match status" value="1"/>
</dbReference>
<dbReference type="Pfam" id="PF02114">
    <property type="entry name" value="Phosducin"/>
    <property type="match status" value="1"/>
</dbReference>
<dbReference type="Gene3D" id="3.40.30.10">
    <property type="entry name" value="Glutaredoxin"/>
    <property type="match status" value="1"/>
</dbReference>
<evidence type="ECO:0000259" key="3">
    <source>
        <dbReference type="Pfam" id="PF02114"/>
    </source>
</evidence>
<evidence type="ECO:0000256" key="2">
    <source>
        <dbReference type="SAM" id="MobiDB-lite"/>
    </source>
</evidence>
<dbReference type="CDD" id="cd02987">
    <property type="entry name" value="Phd_like_Phd"/>
    <property type="match status" value="1"/>
</dbReference>
<feature type="region of interest" description="Disordered" evidence="2">
    <location>
        <begin position="121"/>
        <end position="149"/>
    </location>
</feature>
<evidence type="ECO:0000313" key="5">
    <source>
        <dbReference type="Proteomes" id="UP000031192"/>
    </source>
</evidence>
<feature type="compositionally biased region" description="Basic and acidic residues" evidence="2">
    <location>
        <begin position="23"/>
        <end position="37"/>
    </location>
</feature>
<dbReference type="GO" id="GO:0008277">
    <property type="term" value="P:regulation of G protein-coupled receptor signaling pathway"/>
    <property type="evidence" value="ECO:0007669"/>
    <property type="project" value="InterPro"/>
</dbReference>
<dbReference type="OrthoDB" id="70588at2759"/>
<evidence type="ECO:0000256" key="1">
    <source>
        <dbReference type="ARBA" id="ARBA00009686"/>
    </source>
</evidence>
<dbReference type="InterPro" id="IPR036249">
    <property type="entry name" value="Thioredoxin-like_sf"/>
</dbReference>
<reference evidence="4 5" key="1">
    <citation type="journal article" date="2014" name="Proc. Natl. Acad. Sci. U.S.A.">
        <title>Trajectory and genomic determinants of fungal-pathogen speciation and host adaptation.</title>
        <authorList>
            <person name="Hu X."/>
            <person name="Xiao G."/>
            <person name="Zheng P."/>
            <person name="Shang Y."/>
            <person name="Su Y."/>
            <person name="Zhang X."/>
            <person name="Liu X."/>
            <person name="Zhan S."/>
            <person name="St Leger R.J."/>
            <person name="Wang C."/>
        </authorList>
    </citation>
    <scope>NUCLEOTIDE SEQUENCE [LARGE SCALE GENOMIC DNA]</scope>
    <source>
        <strain evidence="4 5">ARSEF 977</strain>
    </source>
</reference>
<dbReference type="Proteomes" id="UP000031192">
    <property type="component" value="Unassembled WGS sequence"/>
</dbReference>
<dbReference type="PANTHER" id="PTHR46052:SF1">
    <property type="entry name" value="PHOSDUCIN-LIKE PROTEIN"/>
    <property type="match status" value="1"/>
</dbReference>
<dbReference type="PANTHER" id="PTHR46052">
    <property type="entry name" value="PHOSDUCIN-LIKE PROTEIN"/>
    <property type="match status" value="1"/>
</dbReference>
<feature type="compositionally biased region" description="Acidic residues" evidence="2">
    <location>
        <begin position="132"/>
        <end position="147"/>
    </location>
</feature>
<comment type="similarity">
    <text evidence="1">Belongs to the phosducin family.</text>
</comment>
<dbReference type="AlphaFoldDB" id="A0A0B4HK04"/>
<dbReference type="EMBL" id="AZNH01000001">
    <property type="protein sequence ID" value="KID92617.1"/>
    <property type="molecule type" value="Genomic_DNA"/>
</dbReference>
<feature type="compositionally biased region" description="Acidic residues" evidence="2">
    <location>
        <begin position="38"/>
        <end position="49"/>
    </location>
</feature>
<keyword evidence="5" id="KW-1185">Reference proteome</keyword>
<comment type="caution">
    <text evidence="4">The sequence shown here is derived from an EMBL/GenBank/DDBJ whole genome shotgun (WGS) entry which is preliminary data.</text>
</comment>
<feature type="region of interest" description="Disordered" evidence="2">
    <location>
        <begin position="57"/>
        <end position="76"/>
    </location>
</feature>
<dbReference type="InterPro" id="IPR024253">
    <property type="entry name" value="Phosducin_thioredoxin-like_dom"/>
</dbReference>
<name>A0A0B4HK04_METGA</name>
<feature type="region of interest" description="Disordered" evidence="2">
    <location>
        <begin position="1"/>
        <end position="52"/>
    </location>
</feature>
<feature type="domain" description="Phosducin" evidence="3">
    <location>
        <begin position="83"/>
        <end position="289"/>
    </location>
</feature>
<gene>
    <name evidence="4" type="ORF">MGU_00206</name>
</gene>
<evidence type="ECO:0000313" key="4">
    <source>
        <dbReference type="EMBL" id="KID92617.1"/>
    </source>
</evidence>
<proteinExistence type="inferred from homology"/>
<accession>A0A0B4HK04</accession>
<dbReference type="InterPro" id="IPR001200">
    <property type="entry name" value="Phosducin"/>
</dbReference>
<organism evidence="4 5">
    <name type="scientific">Metarhizium guizhouense (strain ARSEF 977)</name>
    <dbReference type="NCBI Taxonomy" id="1276136"/>
    <lineage>
        <taxon>Eukaryota</taxon>
        <taxon>Fungi</taxon>
        <taxon>Dikarya</taxon>
        <taxon>Ascomycota</taxon>
        <taxon>Pezizomycotina</taxon>
        <taxon>Sordariomycetes</taxon>
        <taxon>Hypocreomycetidae</taxon>
        <taxon>Hypocreales</taxon>
        <taxon>Clavicipitaceae</taxon>
        <taxon>Metarhizium</taxon>
    </lineage>
</organism>
<sequence length="294" mass="32562">MATTAAQDEYDSLVANNTARGTLDLDHRDDPELSAHDGDDDDDDLDLDEETRYHNAKIEAAMRTTTGASELKLPPASFDSGRSTGVKGVIADARSFETARKTTWIDKAKSARRSILGIAGINQNGGAKSESETDDDTMSGPGSDEESFLQQWRESRRRELEREANRAVRTRRTSPSVRVYGRLDEVDASGYLDAIEKVGRETKVVVFVYDHECDVSAAIESALAPLVKSHSTIHFVKIHYDEIEFDNAAVPALLAYHNQGDLFANLTGIIEMMPDEESFGTRSLQELLERHQVL</sequence>
<dbReference type="HOGENOM" id="CLU_053880_1_0_1"/>
<protein>
    <submittedName>
        <fullName evidence="4">Thioredoxin-like fold protein</fullName>
    </submittedName>
</protein>